<accession>A0A6I2L9U9</accession>
<dbReference type="InterPro" id="IPR003423">
    <property type="entry name" value="OMP_efflux"/>
</dbReference>
<keyword evidence="3" id="KW-0175">Coiled coil</keyword>
<proteinExistence type="inferred from homology"/>
<evidence type="ECO:0000313" key="5">
    <source>
        <dbReference type="Proteomes" id="UP000433309"/>
    </source>
</evidence>
<dbReference type="RefSeq" id="WP_154381938.1">
    <property type="nucleotide sequence ID" value="NZ_WKJK01000017.1"/>
</dbReference>
<reference evidence="4 5" key="1">
    <citation type="submission" date="2019-11" db="EMBL/GenBank/DDBJ databases">
        <title>Novel species isolated from a subtropical stream in China.</title>
        <authorList>
            <person name="Lu H."/>
        </authorList>
    </citation>
    <scope>NUCLEOTIDE SEQUENCE [LARGE SCALE GENOMIC DNA]</scope>
    <source>
        <strain evidence="4 5">FT80W</strain>
    </source>
</reference>
<name>A0A6I2L9U9_9BURK</name>
<evidence type="ECO:0000256" key="3">
    <source>
        <dbReference type="SAM" id="Coils"/>
    </source>
</evidence>
<sequence length="474" mass="49853">MKLRFIPLALLAALGGCTTVGTDYAGPPATPQADKFARADAANTPAEGKALAQWWTAFNDPQLDALVQRALDANPNLALTAARLRQARASLHTEQANGRPKGGATALAAHAHLPSSGGEDSVLPSSLNLYSVGFDATWEVDLFGGQRRATEAAGAAAEAAEARLADAQLSLVAEVAQAYVNLRSTQAQLALSQAAIERQQRALELAQRRAQAGTASELDLARLQGQLESTRSQAEPLEAQLDAYRDELAMLVGQAPGALDAELAQATSSAATVPLPPAAVTVGDPAALLRRRPDIRAAERTLAQRQAQIGQAQAARFPKLSLMGLIGIGGTRVSDLTHLDDFAAIAAPQLSWNFLDFGRISANIEQSEGARDEAEAQYRVTVLGALRDAEDALSRFRQQRTTVATIARAKASADRAASLTTARQRAGTANMIDVLDAERQQLGAEQNLAQAQAALTGDFIALQKALGLGWKGSL</sequence>
<dbReference type="Proteomes" id="UP000433309">
    <property type="component" value="Unassembled WGS sequence"/>
</dbReference>
<evidence type="ECO:0000313" key="4">
    <source>
        <dbReference type="EMBL" id="MRW93486.1"/>
    </source>
</evidence>
<evidence type="ECO:0000256" key="2">
    <source>
        <dbReference type="RuleBase" id="RU362097"/>
    </source>
</evidence>
<comment type="subcellular location">
    <subcellularLocation>
        <location evidence="2">Cell membrane</location>
        <topology evidence="2">Lipid-anchor</topology>
    </subcellularLocation>
</comment>
<dbReference type="Pfam" id="PF02321">
    <property type="entry name" value="OEP"/>
    <property type="match status" value="2"/>
</dbReference>
<feature type="signal peptide" evidence="2">
    <location>
        <begin position="1"/>
        <end position="25"/>
    </location>
</feature>
<gene>
    <name evidence="4" type="ORF">GJ699_26195</name>
</gene>
<dbReference type="InterPro" id="IPR010131">
    <property type="entry name" value="MdtP/NodT-like"/>
</dbReference>
<keyword evidence="2" id="KW-0812">Transmembrane</keyword>
<dbReference type="GO" id="GO:0005886">
    <property type="term" value="C:plasma membrane"/>
    <property type="evidence" value="ECO:0007669"/>
    <property type="project" value="UniProtKB-SubCell"/>
</dbReference>
<keyword evidence="2" id="KW-0472">Membrane</keyword>
<dbReference type="EMBL" id="WKJK01000017">
    <property type="protein sequence ID" value="MRW93486.1"/>
    <property type="molecule type" value="Genomic_DNA"/>
</dbReference>
<dbReference type="NCBIfam" id="TIGR01845">
    <property type="entry name" value="outer_NodT"/>
    <property type="match status" value="1"/>
</dbReference>
<dbReference type="GO" id="GO:0015562">
    <property type="term" value="F:efflux transmembrane transporter activity"/>
    <property type="evidence" value="ECO:0007669"/>
    <property type="project" value="InterPro"/>
</dbReference>
<comment type="similarity">
    <text evidence="1 2">Belongs to the outer membrane factor (OMF) (TC 1.B.17) family.</text>
</comment>
<comment type="caution">
    <text evidence="4">The sequence shown here is derived from an EMBL/GenBank/DDBJ whole genome shotgun (WGS) entry which is preliminary data.</text>
</comment>
<feature type="chain" id="PRO_5026373706" evidence="2">
    <location>
        <begin position="26"/>
        <end position="474"/>
    </location>
</feature>
<dbReference type="Gene3D" id="2.20.200.10">
    <property type="entry name" value="Outer membrane efflux proteins (OEP)"/>
    <property type="match status" value="1"/>
</dbReference>
<dbReference type="PANTHER" id="PTHR30203:SF25">
    <property type="entry name" value="OUTER MEMBRANE PROTEIN-RELATED"/>
    <property type="match status" value="1"/>
</dbReference>
<dbReference type="Gene3D" id="1.20.1600.10">
    <property type="entry name" value="Outer membrane efflux proteins (OEP)"/>
    <property type="match status" value="1"/>
</dbReference>
<keyword evidence="2" id="KW-0732">Signal</keyword>
<keyword evidence="2" id="KW-1134">Transmembrane beta strand</keyword>
<dbReference type="PROSITE" id="PS51257">
    <property type="entry name" value="PROKAR_LIPOPROTEIN"/>
    <property type="match status" value="1"/>
</dbReference>
<dbReference type="PANTHER" id="PTHR30203">
    <property type="entry name" value="OUTER MEMBRANE CATION EFFLUX PROTEIN"/>
    <property type="match status" value="1"/>
</dbReference>
<organism evidence="4 5">
    <name type="scientific">Duganella guangzhouensis</name>
    <dbReference type="NCBI Taxonomy" id="2666084"/>
    <lineage>
        <taxon>Bacteria</taxon>
        <taxon>Pseudomonadati</taxon>
        <taxon>Pseudomonadota</taxon>
        <taxon>Betaproteobacteria</taxon>
        <taxon>Burkholderiales</taxon>
        <taxon>Oxalobacteraceae</taxon>
        <taxon>Telluria group</taxon>
        <taxon>Duganella</taxon>
    </lineage>
</organism>
<keyword evidence="2" id="KW-0564">Palmitate</keyword>
<keyword evidence="5" id="KW-1185">Reference proteome</keyword>
<dbReference type="SUPFAM" id="SSF56954">
    <property type="entry name" value="Outer membrane efflux proteins (OEP)"/>
    <property type="match status" value="1"/>
</dbReference>
<dbReference type="AlphaFoldDB" id="A0A6I2L9U9"/>
<keyword evidence="2" id="KW-0449">Lipoprotein</keyword>
<protein>
    <submittedName>
        <fullName evidence="4">Efflux transporter outer membrane subunit</fullName>
    </submittedName>
</protein>
<feature type="coiled-coil region" evidence="3">
    <location>
        <begin position="189"/>
        <end position="247"/>
    </location>
</feature>
<evidence type="ECO:0000256" key="1">
    <source>
        <dbReference type="ARBA" id="ARBA00007613"/>
    </source>
</evidence>